<dbReference type="EMBL" id="SJJZ01000002">
    <property type="protein sequence ID" value="TCC07335.1"/>
    <property type="molecule type" value="Genomic_DNA"/>
</dbReference>
<gene>
    <name evidence="2" type="ORF">E0H45_15145</name>
</gene>
<keyword evidence="1" id="KW-0812">Transmembrane</keyword>
<dbReference type="Proteomes" id="UP000292346">
    <property type="component" value="Unassembled WGS sequence"/>
</dbReference>
<protein>
    <submittedName>
        <fullName evidence="2">Uncharacterized protein</fullName>
    </submittedName>
</protein>
<proteinExistence type="predicted"/>
<keyword evidence="1" id="KW-1133">Transmembrane helix</keyword>
<evidence type="ECO:0000313" key="2">
    <source>
        <dbReference type="EMBL" id="TCC07335.1"/>
    </source>
</evidence>
<dbReference type="AlphaFoldDB" id="A0A4R0H8Q9"/>
<reference evidence="2 3" key="1">
    <citation type="submission" date="2019-02" db="EMBL/GenBank/DDBJ databases">
        <title>Kribbella capetownensis sp. nov. and Kribbella speibonae sp. nov., isolated from soil.</title>
        <authorList>
            <person name="Curtis S.M."/>
            <person name="Norton I."/>
            <person name="Everest G.J."/>
            <person name="Meyers P.R."/>
        </authorList>
    </citation>
    <scope>NUCLEOTIDE SEQUENCE [LARGE SCALE GENOMIC DNA]</scope>
    <source>
        <strain evidence="2 3">KCTC 29219</strain>
    </source>
</reference>
<dbReference type="Pfam" id="PF19950">
    <property type="entry name" value="DUF6412"/>
    <property type="match status" value="1"/>
</dbReference>
<accession>A0A4R0H8Q9</accession>
<name>A0A4R0H8Q9_9ACTN</name>
<sequence>MTQWIAGVVASVIPVFDTASLAAAVLTAAALLLALVVVARTSARWSVHTAAPLLARATSVRDRAEQTVFLRLRDPDAAGRPRPRAPGQ</sequence>
<evidence type="ECO:0000313" key="3">
    <source>
        <dbReference type="Proteomes" id="UP000292346"/>
    </source>
</evidence>
<dbReference type="InterPro" id="IPR045635">
    <property type="entry name" value="DUF6412"/>
</dbReference>
<evidence type="ECO:0000256" key="1">
    <source>
        <dbReference type="SAM" id="Phobius"/>
    </source>
</evidence>
<feature type="transmembrane region" description="Helical" evidence="1">
    <location>
        <begin position="20"/>
        <end position="39"/>
    </location>
</feature>
<comment type="caution">
    <text evidence="2">The sequence shown here is derived from an EMBL/GenBank/DDBJ whole genome shotgun (WGS) entry which is preliminary data.</text>
</comment>
<keyword evidence="1" id="KW-0472">Membrane</keyword>
<organism evidence="2 3">
    <name type="scientific">Kribbella soli</name>
    <dbReference type="NCBI Taxonomy" id="1124743"/>
    <lineage>
        <taxon>Bacteria</taxon>
        <taxon>Bacillati</taxon>
        <taxon>Actinomycetota</taxon>
        <taxon>Actinomycetes</taxon>
        <taxon>Propionibacteriales</taxon>
        <taxon>Kribbellaceae</taxon>
        <taxon>Kribbella</taxon>
    </lineage>
</organism>
<dbReference type="RefSeq" id="WP_131337978.1">
    <property type="nucleotide sequence ID" value="NZ_SJJZ01000002.1"/>
</dbReference>
<keyword evidence="3" id="KW-1185">Reference proteome</keyword>